<dbReference type="Gene3D" id="1.25.40.10">
    <property type="entry name" value="Tetratricopeptide repeat domain"/>
    <property type="match status" value="2"/>
</dbReference>
<dbReference type="InterPro" id="IPR011990">
    <property type="entry name" value="TPR-like_helical_dom_sf"/>
</dbReference>
<feature type="compositionally biased region" description="Polar residues" evidence="10">
    <location>
        <begin position="1"/>
        <end position="15"/>
    </location>
</feature>
<keyword evidence="13" id="KW-1185">Reference proteome</keyword>
<dbReference type="InterPro" id="IPR000719">
    <property type="entry name" value="Prot_kinase_dom"/>
</dbReference>
<evidence type="ECO:0000256" key="6">
    <source>
        <dbReference type="ARBA" id="ARBA00022777"/>
    </source>
</evidence>
<protein>
    <recommendedName>
        <fullName evidence="2">Serine/threonine-protein kinase PknG</fullName>
        <ecNumber evidence="1">2.7.11.1</ecNumber>
    </recommendedName>
</protein>
<evidence type="ECO:0000256" key="4">
    <source>
        <dbReference type="ARBA" id="ARBA00022679"/>
    </source>
</evidence>
<keyword evidence="6 12" id="KW-0418">Kinase</keyword>
<evidence type="ECO:0000256" key="7">
    <source>
        <dbReference type="ARBA" id="ARBA00022840"/>
    </source>
</evidence>
<keyword evidence="7" id="KW-0067">ATP-binding</keyword>
<dbReference type="SUPFAM" id="SSF56112">
    <property type="entry name" value="Protein kinase-like (PK-like)"/>
    <property type="match status" value="1"/>
</dbReference>
<dbReference type="PROSITE" id="PS50011">
    <property type="entry name" value="PROTEIN_KINASE_DOM"/>
    <property type="match status" value="1"/>
</dbReference>
<dbReference type="Pfam" id="PF16918">
    <property type="entry name" value="PknG_TPR"/>
    <property type="match status" value="1"/>
</dbReference>
<keyword evidence="5" id="KW-0547">Nucleotide-binding</keyword>
<dbReference type="GO" id="GO:0004674">
    <property type="term" value="F:protein serine/threonine kinase activity"/>
    <property type="evidence" value="ECO:0007669"/>
    <property type="project" value="UniProtKB-KW"/>
</dbReference>
<dbReference type="CDD" id="cd14014">
    <property type="entry name" value="STKc_PknB_like"/>
    <property type="match status" value="1"/>
</dbReference>
<dbReference type="FunFam" id="1.10.510.10:FF:000306">
    <property type="entry name" value="Serine/threonine protein kinase"/>
    <property type="match status" value="1"/>
</dbReference>
<dbReference type="InterPro" id="IPR031634">
    <property type="entry name" value="PknG_rubred"/>
</dbReference>
<dbReference type="SMART" id="SM00220">
    <property type="entry name" value="S_TKc"/>
    <property type="match status" value="1"/>
</dbReference>
<dbReference type="AlphaFoldDB" id="A0A9X2J1U5"/>
<gene>
    <name evidence="12" type="ORF">NDR86_28100</name>
</gene>
<organism evidence="12 13">
    <name type="scientific">Nocardia pulmonis</name>
    <dbReference type="NCBI Taxonomy" id="2951408"/>
    <lineage>
        <taxon>Bacteria</taxon>
        <taxon>Bacillati</taxon>
        <taxon>Actinomycetota</taxon>
        <taxon>Actinomycetes</taxon>
        <taxon>Mycobacteriales</taxon>
        <taxon>Nocardiaceae</taxon>
        <taxon>Nocardia</taxon>
    </lineage>
</organism>
<evidence type="ECO:0000256" key="5">
    <source>
        <dbReference type="ARBA" id="ARBA00022741"/>
    </source>
</evidence>
<dbReference type="InterPro" id="IPR008271">
    <property type="entry name" value="Ser/Thr_kinase_AS"/>
</dbReference>
<evidence type="ECO:0000313" key="13">
    <source>
        <dbReference type="Proteomes" id="UP001139157"/>
    </source>
</evidence>
<dbReference type="PANTHER" id="PTHR24363:SF0">
    <property type="entry name" value="SERINE_THREONINE KINASE LIKE DOMAIN CONTAINING 1"/>
    <property type="match status" value="1"/>
</dbReference>
<dbReference type="Pfam" id="PF16919">
    <property type="entry name" value="PknG_rubred"/>
    <property type="match status" value="1"/>
</dbReference>
<sequence>MTAPDESTQAQTQVATRPSSRSGRTSRTRPTRRLGAGLVPIPEVPPVDPRTALLDDPVVAEKRRYCWRCGKPVGRATAAHPASTVGTCETCGATYDFRPYLRPGDMVAGQYEIQGCIAHGGLGWIYLAIDRNVSDRWVVLKGLLHGGDAEAQAVAVAERQYLAELAHPSIVKIHNFVEHPSPEGVPIGYIVMEYVGGRSLRGMLDTYTKPERMPVPEAIAYILEVLPALEYLHSQELAYNDLKPDNIMVTEDQVKLIDLGAVTVFESYGNLYGTRGFQAPEIARTGPTVATDVYSVGRTLAVLTLNMPMEKGRYLDGIPDPATEPVLERHEFLHRLLLRATDPDPERRFPSARVMATQLAGVLREILAADTGTEHPQLSTLFSPTRTSFGTAELVAQTDAYADGRARSRNLSARDVAAALPVPLVDPADPAAALLAGTAHPEPAHALDAVRLARQRAAAEPGEIPETFAIEATFAEVRIHLDVDQPAAARELLVRLDETDWRVDWYLGLAALLEQDFERAFGHFDEVLCALPGEIAPKLALAATAELILQHWDSPDPEQWRAYAEKFYGTVWRTDRGVVSAAFGLARQLAAAGRITEAVRALDEVPAASRHYTEARMTAVLLLLTAVPVADLEESTLHIAAARVQTLPPGEHRAPQMRVLVLGAALSWLQAGHTPKLPGATLFGEPFTERDLRTGAEAALRTLARSAPGRTHRYALVDLANSIRAKTWF</sequence>
<comment type="caution">
    <text evidence="12">The sequence shown here is derived from an EMBL/GenBank/DDBJ whole genome shotgun (WGS) entry which is preliminary data.</text>
</comment>
<evidence type="ECO:0000256" key="2">
    <source>
        <dbReference type="ARBA" id="ARBA00014676"/>
    </source>
</evidence>
<dbReference type="InterPro" id="IPR011009">
    <property type="entry name" value="Kinase-like_dom_sf"/>
</dbReference>
<evidence type="ECO:0000259" key="11">
    <source>
        <dbReference type="PROSITE" id="PS50011"/>
    </source>
</evidence>
<feature type="region of interest" description="Disordered" evidence="10">
    <location>
        <begin position="1"/>
        <end position="42"/>
    </location>
</feature>
<evidence type="ECO:0000256" key="1">
    <source>
        <dbReference type="ARBA" id="ARBA00012513"/>
    </source>
</evidence>
<keyword evidence="4" id="KW-0808">Transferase</keyword>
<evidence type="ECO:0000256" key="3">
    <source>
        <dbReference type="ARBA" id="ARBA00022527"/>
    </source>
</evidence>
<evidence type="ECO:0000313" key="12">
    <source>
        <dbReference type="EMBL" id="MCM6777356.1"/>
    </source>
</evidence>
<evidence type="ECO:0000256" key="10">
    <source>
        <dbReference type="SAM" id="MobiDB-lite"/>
    </source>
</evidence>
<dbReference type="GO" id="GO:0005524">
    <property type="term" value="F:ATP binding"/>
    <property type="evidence" value="ECO:0007669"/>
    <property type="project" value="UniProtKB-KW"/>
</dbReference>
<feature type="domain" description="Protein kinase" evidence="11">
    <location>
        <begin position="111"/>
        <end position="378"/>
    </location>
</feature>
<evidence type="ECO:0000256" key="9">
    <source>
        <dbReference type="ARBA" id="ARBA00048679"/>
    </source>
</evidence>
<comment type="catalytic activity">
    <reaction evidence="9">
        <text>L-seryl-[protein] + ATP = O-phospho-L-seryl-[protein] + ADP + H(+)</text>
        <dbReference type="Rhea" id="RHEA:17989"/>
        <dbReference type="Rhea" id="RHEA-COMP:9863"/>
        <dbReference type="Rhea" id="RHEA-COMP:11604"/>
        <dbReference type="ChEBI" id="CHEBI:15378"/>
        <dbReference type="ChEBI" id="CHEBI:29999"/>
        <dbReference type="ChEBI" id="CHEBI:30616"/>
        <dbReference type="ChEBI" id="CHEBI:83421"/>
        <dbReference type="ChEBI" id="CHEBI:456216"/>
        <dbReference type="EC" id="2.7.11.1"/>
    </reaction>
</comment>
<evidence type="ECO:0000256" key="8">
    <source>
        <dbReference type="ARBA" id="ARBA00047899"/>
    </source>
</evidence>
<dbReference type="Pfam" id="PF00069">
    <property type="entry name" value="Pkinase"/>
    <property type="match status" value="1"/>
</dbReference>
<dbReference type="Gene3D" id="3.30.200.20">
    <property type="entry name" value="Phosphorylase Kinase, domain 1"/>
    <property type="match status" value="1"/>
</dbReference>
<dbReference type="EC" id="2.7.11.1" evidence="1"/>
<name>A0A9X2J1U5_9NOCA</name>
<proteinExistence type="predicted"/>
<dbReference type="Gene3D" id="1.10.510.10">
    <property type="entry name" value="Transferase(Phosphotransferase) domain 1"/>
    <property type="match status" value="1"/>
</dbReference>
<dbReference type="RefSeq" id="WP_251916383.1">
    <property type="nucleotide sequence ID" value="NZ_JAMRXG010000014.1"/>
</dbReference>
<dbReference type="PROSITE" id="PS00108">
    <property type="entry name" value="PROTEIN_KINASE_ST"/>
    <property type="match status" value="1"/>
</dbReference>
<dbReference type="PANTHER" id="PTHR24363">
    <property type="entry name" value="SERINE/THREONINE PROTEIN KINASE"/>
    <property type="match status" value="1"/>
</dbReference>
<comment type="catalytic activity">
    <reaction evidence="8">
        <text>L-threonyl-[protein] + ATP = O-phospho-L-threonyl-[protein] + ADP + H(+)</text>
        <dbReference type="Rhea" id="RHEA:46608"/>
        <dbReference type="Rhea" id="RHEA-COMP:11060"/>
        <dbReference type="Rhea" id="RHEA-COMP:11605"/>
        <dbReference type="ChEBI" id="CHEBI:15378"/>
        <dbReference type="ChEBI" id="CHEBI:30013"/>
        <dbReference type="ChEBI" id="CHEBI:30616"/>
        <dbReference type="ChEBI" id="CHEBI:61977"/>
        <dbReference type="ChEBI" id="CHEBI:456216"/>
        <dbReference type="EC" id="2.7.11.1"/>
    </reaction>
</comment>
<keyword evidence="3" id="KW-0723">Serine/threonine-protein kinase</keyword>
<dbReference type="Proteomes" id="UP001139157">
    <property type="component" value="Unassembled WGS sequence"/>
</dbReference>
<accession>A0A9X2J1U5</accession>
<dbReference type="EMBL" id="JAMRXG010000014">
    <property type="protein sequence ID" value="MCM6777356.1"/>
    <property type="molecule type" value="Genomic_DNA"/>
</dbReference>
<dbReference type="InterPro" id="IPR031636">
    <property type="entry name" value="PknG_TPR"/>
</dbReference>
<reference evidence="12" key="1">
    <citation type="submission" date="2022-06" db="EMBL/GenBank/DDBJ databases">
        <title>Novel species in genus nocardia.</title>
        <authorList>
            <person name="Li F."/>
        </authorList>
    </citation>
    <scope>NUCLEOTIDE SEQUENCE</scope>
    <source>
        <strain evidence="12">CDC141</strain>
    </source>
</reference>